<protein>
    <recommendedName>
        <fullName evidence="2">non-specific serine/threonine protein kinase</fullName>
        <ecNumber evidence="2">2.7.11.1</ecNumber>
    </recommendedName>
</protein>
<dbReference type="InterPro" id="IPR011009">
    <property type="entry name" value="Kinase-like_dom_sf"/>
</dbReference>
<evidence type="ECO:0000313" key="13">
    <source>
        <dbReference type="EMBL" id="MCK2220861.1"/>
    </source>
</evidence>
<comment type="caution">
    <text evidence="13">The sequence shown here is derived from an EMBL/GenBank/DDBJ whole genome shotgun (WGS) entry which is preliminary data.</text>
</comment>
<feature type="compositionally biased region" description="Gly residues" evidence="10">
    <location>
        <begin position="416"/>
        <end position="435"/>
    </location>
</feature>
<evidence type="ECO:0000313" key="14">
    <source>
        <dbReference type="Proteomes" id="UP001317259"/>
    </source>
</evidence>
<dbReference type="PRINTS" id="PR01574">
    <property type="entry name" value="TUBBYPROTEIN"/>
</dbReference>
<feature type="region of interest" description="Disordered" evidence="10">
    <location>
        <begin position="469"/>
        <end position="587"/>
    </location>
</feature>
<gene>
    <name evidence="13" type="ORF">MF672_044705</name>
</gene>
<keyword evidence="5" id="KW-0808">Transferase</keyword>
<dbReference type="RefSeq" id="WP_247815752.1">
    <property type="nucleotide sequence ID" value="NZ_JAKRKC020000002.1"/>
</dbReference>
<feature type="binding site" evidence="9">
    <location>
        <position position="42"/>
    </location>
    <ligand>
        <name>ATP</name>
        <dbReference type="ChEBI" id="CHEBI:30616"/>
    </ligand>
</feature>
<feature type="compositionally biased region" description="Basic and acidic residues" evidence="10">
    <location>
        <begin position="560"/>
        <end position="576"/>
    </location>
</feature>
<evidence type="ECO:0000256" key="4">
    <source>
        <dbReference type="ARBA" id="ARBA00022527"/>
    </source>
</evidence>
<accession>A0ABT0G9V1</accession>
<dbReference type="InterPro" id="IPR005398">
    <property type="entry name" value="Tubby_N"/>
</dbReference>
<sequence>MSDSAAVTVGGRYRLLKAIGRGGMGKVWQAHDEVLGRDVAVKEVLPPPDLTGPEREVFALRTFREARAAGRVAHPGVATVYDVLEEGGHPWIVMQLVPSRTLGELIRSEGPLSPEETARIGLQLMEALRAAHAAGVLHRDVKPDNVLLAEDGRAVLTDFGIATTEDDTPVTRTGVLIGTPAFIAPERAAGGRASAASDLWSLGVTLYLAVEGHSPFQRDNPLTTLGAVMHADPEPLTRAGALAPVLHGLLRKDPAQRMTLDEAERELSAILLGGAAGGAGTLPPTVVVPGGALAADPAADPAAGLAAGPAAGPGAGTAGGAAAGAAGAWAAQAGAAQAGPSQVGPSQAGPSQVGPSQVGPSQAGAPGPGAAHPGAAGPVTPGPGAAAPGAAGAGAAGAGAAGAGVAGATVPAGGGEAGGPVGPGGTAEPGTVVGGGRRRHGVPWAAIAGGAVLVAAVTGGAAWWSGRADGSLRSPSATQPAVVTGNPSPSQSPSRSREPSSAPPTESVRQGDGAPQPQRTADGTPRGTPSPTGDRPSGGPSQKKTPAKTPAKTPRPDPSGQRESDQKDSGSKDSKPAESPGVVEGSG</sequence>
<dbReference type="Gene3D" id="1.10.510.10">
    <property type="entry name" value="Transferase(Phosphotransferase) domain 1"/>
    <property type="match status" value="1"/>
</dbReference>
<dbReference type="PANTHER" id="PTHR43289">
    <property type="entry name" value="MITOGEN-ACTIVATED PROTEIN KINASE KINASE KINASE 20-RELATED"/>
    <property type="match status" value="1"/>
</dbReference>
<dbReference type="PANTHER" id="PTHR43289:SF6">
    <property type="entry name" value="SERINE_THREONINE-PROTEIN KINASE NEKL-3"/>
    <property type="match status" value="1"/>
</dbReference>
<feature type="compositionally biased region" description="Gly residues" evidence="10">
    <location>
        <begin position="391"/>
        <end position="401"/>
    </location>
</feature>
<dbReference type="EC" id="2.7.11.1" evidence="2"/>
<keyword evidence="7 13" id="KW-0418">Kinase</keyword>
<dbReference type="InterPro" id="IPR008271">
    <property type="entry name" value="Ser/Thr_kinase_AS"/>
</dbReference>
<dbReference type="SUPFAM" id="SSF56112">
    <property type="entry name" value="Protein kinase-like (PK-like)"/>
    <property type="match status" value="1"/>
</dbReference>
<evidence type="ECO:0000256" key="5">
    <source>
        <dbReference type="ARBA" id="ARBA00022679"/>
    </source>
</evidence>
<feature type="compositionally biased region" description="Gly residues" evidence="10">
    <location>
        <begin position="311"/>
        <end position="321"/>
    </location>
</feature>
<dbReference type="PROSITE" id="PS50011">
    <property type="entry name" value="PROTEIN_KINASE_DOM"/>
    <property type="match status" value="1"/>
</dbReference>
<feature type="compositionally biased region" description="Low complexity" evidence="10">
    <location>
        <begin position="298"/>
        <end position="310"/>
    </location>
</feature>
<dbReference type="Proteomes" id="UP001317259">
    <property type="component" value="Unassembled WGS sequence"/>
</dbReference>
<dbReference type="Gene3D" id="3.30.200.20">
    <property type="entry name" value="Phosphorylase Kinase, domain 1"/>
    <property type="match status" value="1"/>
</dbReference>
<evidence type="ECO:0000259" key="12">
    <source>
        <dbReference type="PROSITE" id="PS50011"/>
    </source>
</evidence>
<keyword evidence="14" id="KW-1185">Reference proteome</keyword>
<keyword evidence="3" id="KW-0963">Cytoplasm</keyword>
<evidence type="ECO:0000256" key="10">
    <source>
        <dbReference type="SAM" id="MobiDB-lite"/>
    </source>
</evidence>
<evidence type="ECO:0000256" key="3">
    <source>
        <dbReference type="ARBA" id="ARBA00022490"/>
    </source>
</evidence>
<keyword evidence="11" id="KW-0472">Membrane</keyword>
<feature type="region of interest" description="Disordered" evidence="10">
    <location>
        <begin position="416"/>
        <end position="436"/>
    </location>
</feature>
<keyword evidence="11" id="KW-1133">Transmembrane helix</keyword>
<comment type="subcellular location">
    <subcellularLocation>
        <location evidence="1">Cytoplasm</location>
    </subcellularLocation>
</comment>
<evidence type="ECO:0000256" key="7">
    <source>
        <dbReference type="ARBA" id="ARBA00022777"/>
    </source>
</evidence>
<feature type="compositionally biased region" description="Low complexity" evidence="10">
    <location>
        <begin position="363"/>
        <end position="390"/>
    </location>
</feature>
<feature type="compositionally biased region" description="Polar residues" evidence="10">
    <location>
        <begin position="343"/>
        <end position="360"/>
    </location>
</feature>
<keyword evidence="8 9" id="KW-0067">ATP-binding</keyword>
<reference evidence="13 14" key="1">
    <citation type="submission" date="2022-04" db="EMBL/GenBank/DDBJ databases">
        <title>Genome draft of Actinomadura sp. ATCC 31491.</title>
        <authorList>
            <person name="Shi X."/>
            <person name="Du Y."/>
        </authorList>
    </citation>
    <scope>NUCLEOTIDE SEQUENCE [LARGE SCALE GENOMIC DNA]</scope>
    <source>
        <strain evidence="13 14">ATCC 31491</strain>
    </source>
</reference>
<proteinExistence type="predicted"/>
<feature type="region of interest" description="Disordered" evidence="10">
    <location>
        <begin position="337"/>
        <end position="401"/>
    </location>
</feature>
<dbReference type="InterPro" id="IPR017441">
    <property type="entry name" value="Protein_kinase_ATP_BS"/>
</dbReference>
<name>A0ABT0G9V1_9ACTN</name>
<keyword evidence="4" id="KW-0723">Serine/threonine-protein kinase</keyword>
<feature type="region of interest" description="Disordered" evidence="10">
    <location>
        <begin position="298"/>
        <end position="321"/>
    </location>
</feature>
<dbReference type="Pfam" id="PF00069">
    <property type="entry name" value="Pkinase"/>
    <property type="match status" value="1"/>
</dbReference>
<feature type="transmembrane region" description="Helical" evidence="11">
    <location>
        <begin position="444"/>
        <end position="464"/>
    </location>
</feature>
<dbReference type="GO" id="GO:0016301">
    <property type="term" value="F:kinase activity"/>
    <property type="evidence" value="ECO:0007669"/>
    <property type="project" value="UniProtKB-KW"/>
</dbReference>
<feature type="domain" description="Protein kinase" evidence="12">
    <location>
        <begin position="13"/>
        <end position="271"/>
    </location>
</feature>
<dbReference type="CDD" id="cd14014">
    <property type="entry name" value="STKc_PknB_like"/>
    <property type="match status" value="1"/>
</dbReference>
<evidence type="ECO:0000256" key="8">
    <source>
        <dbReference type="ARBA" id="ARBA00022840"/>
    </source>
</evidence>
<feature type="compositionally biased region" description="Low complexity" evidence="10">
    <location>
        <begin position="543"/>
        <end position="552"/>
    </location>
</feature>
<evidence type="ECO:0000256" key="1">
    <source>
        <dbReference type="ARBA" id="ARBA00004496"/>
    </source>
</evidence>
<organism evidence="13 14">
    <name type="scientific">Actinomadura luzonensis</name>
    <dbReference type="NCBI Taxonomy" id="2805427"/>
    <lineage>
        <taxon>Bacteria</taxon>
        <taxon>Bacillati</taxon>
        <taxon>Actinomycetota</taxon>
        <taxon>Actinomycetes</taxon>
        <taxon>Streptosporangiales</taxon>
        <taxon>Thermomonosporaceae</taxon>
        <taxon>Actinomadura</taxon>
    </lineage>
</organism>
<feature type="compositionally biased region" description="Polar residues" evidence="10">
    <location>
        <begin position="517"/>
        <end position="531"/>
    </location>
</feature>
<evidence type="ECO:0000256" key="6">
    <source>
        <dbReference type="ARBA" id="ARBA00022741"/>
    </source>
</evidence>
<evidence type="ECO:0000256" key="9">
    <source>
        <dbReference type="PROSITE-ProRule" id="PRU10141"/>
    </source>
</evidence>
<evidence type="ECO:0000256" key="2">
    <source>
        <dbReference type="ARBA" id="ARBA00012513"/>
    </source>
</evidence>
<dbReference type="PROSITE" id="PS00107">
    <property type="entry name" value="PROTEIN_KINASE_ATP"/>
    <property type="match status" value="1"/>
</dbReference>
<evidence type="ECO:0000256" key="11">
    <source>
        <dbReference type="SAM" id="Phobius"/>
    </source>
</evidence>
<keyword evidence="11" id="KW-0812">Transmembrane</keyword>
<dbReference type="SMART" id="SM00220">
    <property type="entry name" value="S_TKc"/>
    <property type="match status" value="1"/>
</dbReference>
<dbReference type="InterPro" id="IPR000719">
    <property type="entry name" value="Prot_kinase_dom"/>
</dbReference>
<feature type="compositionally biased region" description="Low complexity" evidence="10">
    <location>
        <begin position="487"/>
        <end position="507"/>
    </location>
</feature>
<dbReference type="EMBL" id="JAKRKC020000002">
    <property type="protein sequence ID" value="MCK2220861.1"/>
    <property type="molecule type" value="Genomic_DNA"/>
</dbReference>
<dbReference type="PROSITE" id="PS00108">
    <property type="entry name" value="PROTEIN_KINASE_ST"/>
    <property type="match status" value="1"/>
</dbReference>
<keyword evidence="6 9" id="KW-0547">Nucleotide-binding</keyword>